<organism evidence="1 2">
    <name type="scientific">Aquimarina rubra</name>
    <dbReference type="NCBI Taxonomy" id="1920033"/>
    <lineage>
        <taxon>Bacteria</taxon>
        <taxon>Pseudomonadati</taxon>
        <taxon>Bacteroidota</taxon>
        <taxon>Flavobacteriia</taxon>
        <taxon>Flavobacteriales</taxon>
        <taxon>Flavobacteriaceae</taxon>
        <taxon>Aquimarina</taxon>
    </lineage>
</organism>
<reference evidence="2" key="1">
    <citation type="journal article" date="2019" name="Int. J. Syst. Evol. Microbiol.">
        <title>The Global Catalogue of Microorganisms (GCM) 10K type strain sequencing project: providing services to taxonomists for standard genome sequencing and annotation.</title>
        <authorList>
            <consortium name="The Broad Institute Genomics Platform"/>
            <consortium name="The Broad Institute Genome Sequencing Center for Infectious Disease"/>
            <person name="Wu L."/>
            <person name="Ma J."/>
        </authorList>
    </citation>
    <scope>NUCLEOTIDE SEQUENCE [LARGE SCALE GENOMIC DNA]</scope>
    <source>
        <strain evidence="2">KCTC 52274</strain>
    </source>
</reference>
<sequence length="565" mass="65810">MKPQSHIINKQLIEVVISDESTSLESQQRISQLNVDELLPILNRRLDVCFGDAETHYQIDKLTIDLGSVSWDTLPQIFDAALQEKLIEIQSSSQVNLTKTVVGEASHVKEEKTPLRILAYYLETGRLPWWLGTQKKSYLQEQWQLLMQNPTNDFKTLLSQLHHNHIHLERYLQTFSEVQVLQAATWITEVSEEEIRSIIKKIEGHLFNEDGKQIPTSWKPIFLKTLYSPKRSANTSARDYYVQETLNILGVDNNDTTKGDISSYKWLRQIRSVLRQYHQIAPHHHMLKQITRQLDVLLKTPAIYTIPKHLIYKTVALLEGLKEEIRTSKLYRNKKSQAFLERLQEETSMSPTHFDKKNTRSEVWTPLISHITTLEKIVKQAIPETSVNVVKLQSQLEDADFITIDNAGLILFWPFLPRFFENLRLLENKVFLDESAQHKAICALQYLCNPEESEFFEGQLSLPKVLCGFPLDQPVPPVLLTDEEKETAHGLMRAVLLQVPYWKNLSLEGFRSSYVCRQASFRTRDDHWVIQVEKETYDITLEKLPWSIQAVKLPWMERALMVEWL</sequence>
<name>A0ABW5LH86_9FLAO</name>
<comment type="caution">
    <text evidence="1">The sequence shown here is derived from an EMBL/GenBank/DDBJ whole genome shotgun (WGS) entry which is preliminary data.</text>
</comment>
<gene>
    <name evidence="1" type="ORF">ACFSR1_10820</name>
</gene>
<keyword evidence="2" id="KW-1185">Reference proteome</keyword>
<dbReference type="EMBL" id="JBHULE010000019">
    <property type="protein sequence ID" value="MFD2563158.1"/>
    <property type="molecule type" value="Genomic_DNA"/>
</dbReference>
<dbReference type="RefSeq" id="WP_378292354.1">
    <property type="nucleotide sequence ID" value="NZ_JBHULE010000019.1"/>
</dbReference>
<proteinExistence type="predicted"/>
<protein>
    <submittedName>
        <fullName evidence="1">Contractile injection system tape measure protein</fullName>
    </submittedName>
</protein>
<evidence type="ECO:0000313" key="1">
    <source>
        <dbReference type="EMBL" id="MFD2563158.1"/>
    </source>
</evidence>
<evidence type="ECO:0000313" key="2">
    <source>
        <dbReference type="Proteomes" id="UP001597319"/>
    </source>
</evidence>
<accession>A0ABW5LH86</accession>
<dbReference type="Pfam" id="PF19268">
    <property type="entry name" value="CIS_TMP"/>
    <property type="match status" value="1"/>
</dbReference>
<dbReference type="Proteomes" id="UP001597319">
    <property type="component" value="Unassembled WGS sequence"/>
</dbReference>
<dbReference type="InterPro" id="IPR045538">
    <property type="entry name" value="CIS_TMP"/>
</dbReference>